<dbReference type="GeneID" id="108744034"/>
<feature type="transmembrane region" description="Helical" evidence="7">
    <location>
        <begin position="23"/>
        <end position="43"/>
    </location>
</feature>
<evidence type="ECO:0000256" key="7">
    <source>
        <dbReference type="SAM" id="Phobius"/>
    </source>
</evidence>
<accession>A0A1W4XRU1</accession>
<evidence type="ECO:0000256" key="6">
    <source>
        <dbReference type="ARBA" id="ARBA00023136"/>
    </source>
</evidence>
<dbReference type="PRINTS" id="PR01130">
    <property type="entry name" value="DERENTRNSPRT"/>
</dbReference>
<dbReference type="GO" id="GO:0005337">
    <property type="term" value="F:nucleoside transmembrane transporter activity"/>
    <property type="evidence" value="ECO:0007669"/>
    <property type="project" value="InterPro"/>
</dbReference>
<reference evidence="9" key="1">
    <citation type="submission" date="2025-08" db="UniProtKB">
        <authorList>
            <consortium name="RefSeq"/>
        </authorList>
    </citation>
    <scope>IDENTIFICATION</scope>
    <source>
        <tissue evidence="9">Entire body</tissue>
    </source>
</reference>
<keyword evidence="3" id="KW-0813">Transport</keyword>
<evidence type="ECO:0000313" key="8">
    <source>
        <dbReference type="Proteomes" id="UP000192223"/>
    </source>
</evidence>
<dbReference type="InParanoid" id="A0A1W4XRU1"/>
<dbReference type="PANTHER" id="PTHR10332:SF80">
    <property type="entry name" value="EQUILIBRATIVE NUCLEOSIDE TRANSPORTER 2, ISOFORM A"/>
    <property type="match status" value="1"/>
</dbReference>
<evidence type="ECO:0000256" key="4">
    <source>
        <dbReference type="ARBA" id="ARBA00022692"/>
    </source>
</evidence>
<feature type="transmembrane region" description="Helical" evidence="7">
    <location>
        <begin position="55"/>
        <end position="76"/>
    </location>
</feature>
<proteinExistence type="inferred from homology"/>
<keyword evidence="5 7" id="KW-1133">Transmembrane helix</keyword>
<feature type="transmembrane region" description="Helical" evidence="7">
    <location>
        <begin position="127"/>
        <end position="152"/>
    </location>
</feature>
<dbReference type="Proteomes" id="UP000192223">
    <property type="component" value="Unplaced"/>
</dbReference>
<keyword evidence="4 7" id="KW-0812">Transmembrane</keyword>
<dbReference type="GO" id="GO:0005886">
    <property type="term" value="C:plasma membrane"/>
    <property type="evidence" value="ECO:0007669"/>
    <property type="project" value="TreeGrafter"/>
</dbReference>
<organism evidence="8 9">
    <name type="scientific">Agrilus planipennis</name>
    <name type="common">Emerald ash borer</name>
    <name type="synonym">Agrilus marcopoli</name>
    <dbReference type="NCBI Taxonomy" id="224129"/>
    <lineage>
        <taxon>Eukaryota</taxon>
        <taxon>Metazoa</taxon>
        <taxon>Ecdysozoa</taxon>
        <taxon>Arthropoda</taxon>
        <taxon>Hexapoda</taxon>
        <taxon>Insecta</taxon>
        <taxon>Pterygota</taxon>
        <taxon>Neoptera</taxon>
        <taxon>Endopterygota</taxon>
        <taxon>Coleoptera</taxon>
        <taxon>Polyphaga</taxon>
        <taxon>Elateriformia</taxon>
        <taxon>Buprestoidea</taxon>
        <taxon>Buprestidae</taxon>
        <taxon>Agrilinae</taxon>
        <taxon>Agrilus</taxon>
    </lineage>
</organism>
<dbReference type="PANTHER" id="PTHR10332">
    <property type="entry name" value="EQUILIBRATIVE NUCLEOSIDE TRANSPORTER"/>
    <property type="match status" value="1"/>
</dbReference>
<evidence type="ECO:0000256" key="3">
    <source>
        <dbReference type="ARBA" id="ARBA00022448"/>
    </source>
</evidence>
<keyword evidence="6 7" id="KW-0472">Membrane</keyword>
<evidence type="ECO:0000256" key="1">
    <source>
        <dbReference type="ARBA" id="ARBA00004141"/>
    </source>
</evidence>
<dbReference type="OrthoDB" id="1856718at2759"/>
<evidence type="ECO:0000313" key="9">
    <source>
        <dbReference type="RefSeq" id="XP_018335135.2"/>
    </source>
</evidence>
<dbReference type="AlphaFoldDB" id="A0A1W4XRU1"/>
<feature type="transmembrane region" description="Helical" evidence="7">
    <location>
        <begin position="91"/>
        <end position="115"/>
    </location>
</feature>
<evidence type="ECO:0000256" key="5">
    <source>
        <dbReference type="ARBA" id="ARBA00022989"/>
    </source>
</evidence>
<protein>
    <submittedName>
        <fullName evidence="9">Equilibrative nucleoside transporter 1-like</fullName>
    </submittedName>
</protein>
<feature type="non-terminal residue" evidence="9">
    <location>
        <position position="1"/>
    </location>
</feature>
<dbReference type="Pfam" id="PF01733">
    <property type="entry name" value="Nucleoside_tran"/>
    <property type="match status" value="1"/>
</dbReference>
<evidence type="ECO:0000256" key="2">
    <source>
        <dbReference type="ARBA" id="ARBA00007965"/>
    </source>
</evidence>
<dbReference type="InterPro" id="IPR002259">
    <property type="entry name" value="Eqnu_transpt"/>
</dbReference>
<keyword evidence="8" id="KW-1185">Reference proteome</keyword>
<dbReference type="KEGG" id="apln:108744034"/>
<dbReference type="RefSeq" id="XP_018335135.2">
    <property type="nucleotide sequence ID" value="XM_018479633.2"/>
</dbReference>
<comment type="similarity">
    <text evidence="2">Belongs to the SLC29A/ENT transporter (TC 2.A.57) family.</text>
</comment>
<comment type="subcellular location">
    <subcellularLocation>
        <location evidence="1">Membrane</location>
        <topology evidence="1">Multi-pass membrane protein</topology>
    </subcellularLocation>
</comment>
<gene>
    <name evidence="9" type="primary">LOC108744034</name>
</gene>
<name>A0A1W4XRU1_AGRPL</name>
<sequence>AIFPAIQANIQISDLNFFVGTTHYINVLCFLTFNVSAMVGSFLPRYFTYPKPRFLWIPVTLRLLYIPFFLLCNYQLSDRERILPVLISSDWAYWIVGITMGLTSGYFSSLGMMYAPRTVEPQYAATAGMFGAAALITGIFSGVLLSFVWPWLIQHVGF</sequence>